<evidence type="ECO:0000256" key="2">
    <source>
        <dbReference type="SAM" id="Coils"/>
    </source>
</evidence>
<dbReference type="PANTHER" id="PTHR34916:SF1">
    <property type="entry name" value="GI:13385330"/>
    <property type="match status" value="1"/>
</dbReference>
<sequence length="484" mass="53986">MSRLRTKLQLPLADRTFYFHLVRHSTKASQHGGALVPFVAMSSRCNPKPGGFRRDVHGLLLAAEAGQKADIPTYSSGHLGPRSLNQSPPHRGPKQPFWRMGTPNLVTPTKGPKKRAVKHCPSEFGPDTAAVQSDVPRSRRGPAAHCSSRADKTEEKCLPKIDLHSSNSLVLLPRASHQKKKNFPSDLLGKQHSEQKGPSDKGLFKTKQRLGGKVVAKQDFWAGINVAQIHEGKLQKELERSSAASRPGRERLAVFAGVFDDVCEGSPVFGRILREIKTEYDMYVNHLMASQTLLQNKSLETSLKALGDDKVRQMDLEDSEKEVFRLELIAKRALEENKRARNESKNIPATVSPLDSDMTSKSQDYPDASLSGRHDGGLDVGHGSSSVQSKRLRVLNTWRENQQLEEELKEMPVASVTTTAVQRCIKDLKVMEIMRLIASNNCLNTANEDLENNINMVLNREKASKTTRRTLWDEIHCDLQTESE</sequence>
<dbReference type="PANTHER" id="PTHR34916">
    <property type="entry name" value="GI:13385330"/>
    <property type="match status" value="1"/>
</dbReference>
<evidence type="ECO:0000313" key="6">
    <source>
        <dbReference type="Proteomes" id="UP000007635"/>
    </source>
</evidence>
<keyword evidence="1 2" id="KW-0175">Coiled coil</keyword>
<dbReference type="Pfam" id="PF15739">
    <property type="entry name" value="TSNAXIP1_N"/>
    <property type="match status" value="1"/>
</dbReference>
<dbReference type="InterPro" id="IPR032755">
    <property type="entry name" value="TSNAXIP1_N"/>
</dbReference>
<name>A0AAQ4QVL3_GASAC</name>
<reference evidence="5 6" key="1">
    <citation type="journal article" date="2021" name="G3 (Bethesda)">
        <title>Improved contiguity of the threespine stickleback genome using long-read sequencing.</title>
        <authorList>
            <person name="Nath S."/>
            <person name="Shaw D.E."/>
            <person name="White M.A."/>
        </authorList>
    </citation>
    <scope>NUCLEOTIDE SEQUENCE [LARGE SCALE GENOMIC DNA]</scope>
    <source>
        <strain evidence="5 6">Lake Benthic</strain>
    </source>
</reference>
<dbReference type="GeneTree" id="ENSGT00940000177213"/>
<accession>A0AAQ4QVL3</accession>
<evidence type="ECO:0000256" key="3">
    <source>
        <dbReference type="SAM" id="MobiDB-lite"/>
    </source>
</evidence>
<dbReference type="Ensembl" id="ENSGACT00000078901.1">
    <property type="protein sequence ID" value="ENSGACP00000054383.1"/>
    <property type="gene ID" value="ENSGACG00000026581.1"/>
</dbReference>
<protein>
    <recommendedName>
        <fullName evidence="4">Translin-associated factor X-interacting protein 1 N-terminal domain-containing protein</fullName>
    </recommendedName>
</protein>
<feature type="compositionally biased region" description="Basic and acidic residues" evidence="3">
    <location>
        <begin position="189"/>
        <end position="203"/>
    </location>
</feature>
<feature type="domain" description="Translin-associated factor X-interacting protein 1 N-terminal" evidence="4">
    <location>
        <begin position="231"/>
        <end position="341"/>
    </location>
</feature>
<feature type="region of interest" description="Disordered" evidence="3">
    <location>
        <begin position="74"/>
        <end position="151"/>
    </location>
</feature>
<feature type="coiled-coil region" evidence="2">
    <location>
        <begin position="433"/>
        <end position="460"/>
    </location>
</feature>
<dbReference type="Proteomes" id="UP000007635">
    <property type="component" value="Chromosome VI"/>
</dbReference>
<organism evidence="5 6">
    <name type="scientific">Gasterosteus aculeatus aculeatus</name>
    <name type="common">three-spined stickleback</name>
    <dbReference type="NCBI Taxonomy" id="481459"/>
    <lineage>
        <taxon>Eukaryota</taxon>
        <taxon>Metazoa</taxon>
        <taxon>Chordata</taxon>
        <taxon>Craniata</taxon>
        <taxon>Vertebrata</taxon>
        <taxon>Euteleostomi</taxon>
        <taxon>Actinopterygii</taxon>
        <taxon>Neopterygii</taxon>
        <taxon>Teleostei</taxon>
        <taxon>Neoteleostei</taxon>
        <taxon>Acanthomorphata</taxon>
        <taxon>Eupercaria</taxon>
        <taxon>Perciformes</taxon>
        <taxon>Cottioidei</taxon>
        <taxon>Gasterosteales</taxon>
        <taxon>Gasterosteidae</taxon>
        <taxon>Gasterosteus</taxon>
    </lineage>
</organism>
<keyword evidence="6" id="KW-1185">Reference proteome</keyword>
<feature type="region of interest" description="Disordered" evidence="3">
    <location>
        <begin position="173"/>
        <end position="204"/>
    </location>
</feature>
<reference evidence="5" key="2">
    <citation type="submission" date="2025-08" db="UniProtKB">
        <authorList>
            <consortium name="Ensembl"/>
        </authorList>
    </citation>
    <scope>IDENTIFICATION</scope>
</reference>
<dbReference type="AlphaFoldDB" id="A0AAQ4QVL3"/>
<proteinExistence type="predicted"/>
<reference evidence="5" key="3">
    <citation type="submission" date="2025-09" db="UniProtKB">
        <authorList>
            <consortium name="Ensembl"/>
        </authorList>
    </citation>
    <scope>IDENTIFICATION</scope>
</reference>
<evidence type="ECO:0000259" key="4">
    <source>
        <dbReference type="Pfam" id="PF15739"/>
    </source>
</evidence>
<evidence type="ECO:0000313" key="5">
    <source>
        <dbReference type="Ensembl" id="ENSGACP00000054383.1"/>
    </source>
</evidence>
<feature type="region of interest" description="Disordered" evidence="3">
    <location>
        <begin position="339"/>
        <end position="385"/>
    </location>
</feature>
<evidence type="ECO:0000256" key="1">
    <source>
        <dbReference type="ARBA" id="ARBA00023054"/>
    </source>
</evidence>